<keyword evidence="3 6" id="KW-0812">Transmembrane</keyword>
<evidence type="ECO:0000256" key="6">
    <source>
        <dbReference type="RuleBase" id="RU363032"/>
    </source>
</evidence>
<dbReference type="Pfam" id="PF00528">
    <property type="entry name" value="BPD_transp_1"/>
    <property type="match status" value="1"/>
</dbReference>
<feature type="compositionally biased region" description="Acidic residues" evidence="7">
    <location>
        <begin position="245"/>
        <end position="257"/>
    </location>
</feature>
<dbReference type="InterPro" id="IPR035906">
    <property type="entry name" value="MetI-like_sf"/>
</dbReference>
<keyword evidence="4 6" id="KW-1133">Transmembrane helix</keyword>
<dbReference type="EMBL" id="CP046322">
    <property type="protein sequence ID" value="QGS34356.1"/>
    <property type="molecule type" value="Genomic_DNA"/>
</dbReference>
<evidence type="ECO:0000256" key="2">
    <source>
        <dbReference type="ARBA" id="ARBA00022448"/>
    </source>
</evidence>
<dbReference type="SUPFAM" id="SSF161098">
    <property type="entry name" value="MetI-like"/>
    <property type="match status" value="1"/>
</dbReference>
<accession>A0A6B8TMU8</accession>
<dbReference type="KEGG" id="cxe:FOB82_04710"/>
<feature type="transmembrane region" description="Helical" evidence="6">
    <location>
        <begin position="182"/>
        <end position="204"/>
    </location>
</feature>
<keyword evidence="5 6" id="KW-0472">Membrane</keyword>
<dbReference type="GO" id="GO:0031460">
    <property type="term" value="P:glycine betaine transport"/>
    <property type="evidence" value="ECO:0007669"/>
    <property type="project" value="TreeGrafter"/>
</dbReference>
<dbReference type="RefSeq" id="WP_155868376.1">
    <property type="nucleotide sequence ID" value="NZ_CP046322.1"/>
</dbReference>
<dbReference type="GO" id="GO:0055085">
    <property type="term" value="P:transmembrane transport"/>
    <property type="evidence" value="ECO:0007669"/>
    <property type="project" value="InterPro"/>
</dbReference>
<evidence type="ECO:0000313" key="9">
    <source>
        <dbReference type="EMBL" id="QGS34356.1"/>
    </source>
</evidence>
<protein>
    <submittedName>
        <fullName evidence="9">ABC transporter permease subunit</fullName>
    </submittedName>
</protein>
<evidence type="ECO:0000256" key="1">
    <source>
        <dbReference type="ARBA" id="ARBA00004141"/>
    </source>
</evidence>
<evidence type="ECO:0000256" key="5">
    <source>
        <dbReference type="ARBA" id="ARBA00023136"/>
    </source>
</evidence>
<feature type="transmembrane region" description="Helical" evidence="6">
    <location>
        <begin position="53"/>
        <end position="76"/>
    </location>
</feature>
<reference evidence="9 10" key="1">
    <citation type="submission" date="2019-11" db="EMBL/GenBank/DDBJ databases">
        <title>FDA dAtabase for Regulatory Grade micrObial Sequences (FDA-ARGOS): Supporting development and validation of Infectious Disease Dx tests.</title>
        <authorList>
            <person name="Kerrigan L."/>
            <person name="Long C."/>
            <person name="Tallon L."/>
            <person name="Sadzewicz L."/>
            <person name="Vavikolanu K."/>
            <person name="Mehta A."/>
            <person name="Aluvathingal J."/>
            <person name="Nadendla S."/>
            <person name="Yan Y."/>
            <person name="Sichtig H."/>
        </authorList>
    </citation>
    <scope>NUCLEOTIDE SEQUENCE [LARGE SCALE GENOMIC DNA]</scope>
    <source>
        <strain evidence="9 10">FDAARGOS_674</strain>
    </source>
</reference>
<feature type="transmembrane region" description="Helical" evidence="6">
    <location>
        <begin position="20"/>
        <end position="41"/>
    </location>
</feature>
<feature type="region of interest" description="Disordered" evidence="7">
    <location>
        <begin position="213"/>
        <end position="257"/>
    </location>
</feature>
<dbReference type="CDD" id="cd06261">
    <property type="entry name" value="TM_PBP2"/>
    <property type="match status" value="1"/>
</dbReference>
<evidence type="ECO:0000256" key="7">
    <source>
        <dbReference type="SAM" id="MobiDB-lite"/>
    </source>
</evidence>
<dbReference type="PANTHER" id="PTHR30177:SF4">
    <property type="entry name" value="OSMOPROTECTANT IMPORT PERMEASE PROTEIN OSMW"/>
    <property type="match status" value="1"/>
</dbReference>
<evidence type="ECO:0000313" key="10">
    <source>
        <dbReference type="Proteomes" id="UP000426857"/>
    </source>
</evidence>
<sequence>MIRWSWFAENLAQILDLTWAHVWLSVPPIIAAVLVSVPLGFVASRRKAVRGAIVGGAGLLYAIPSLALFVMLPLVLGTSVLSPLNVQVALAAYGVALMTRTVADAFGSVPAAARDAAKSMGYPAWRRVAAVELPLAGPVLLAGARVVSASTVSLVSVGSLVGVHGLGYFFTDGFNRSFPTEILAGVIGTAVVALFFDLVLVALGKLLMPWTRAKAGQEADQKSGRKSRRKPGRQPYDENAGADEPGSDESDELEVAK</sequence>
<comment type="similarity">
    <text evidence="6">Belongs to the binding-protein-dependent transport system permease family.</text>
</comment>
<feature type="domain" description="ABC transmembrane type-1" evidence="8">
    <location>
        <begin position="18"/>
        <end position="204"/>
    </location>
</feature>
<keyword evidence="2 6" id="KW-0813">Transport</keyword>
<comment type="subcellular location">
    <subcellularLocation>
        <location evidence="6">Cell membrane</location>
        <topology evidence="6">Multi-pass membrane protein</topology>
    </subcellularLocation>
    <subcellularLocation>
        <location evidence="1">Membrane</location>
        <topology evidence="1">Multi-pass membrane protein</topology>
    </subcellularLocation>
</comment>
<name>A0A6B8TMU8_9CORY</name>
<feature type="transmembrane region" description="Helical" evidence="6">
    <location>
        <begin position="151"/>
        <end position="170"/>
    </location>
</feature>
<proteinExistence type="inferred from homology"/>
<dbReference type="Proteomes" id="UP000426857">
    <property type="component" value="Chromosome"/>
</dbReference>
<gene>
    <name evidence="9" type="ORF">FOB82_04710</name>
</gene>
<dbReference type="InterPro" id="IPR000515">
    <property type="entry name" value="MetI-like"/>
</dbReference>
<evidence type="ECO:0000256" key="3">
    <source>
        <dbReference type="ARBA" id="ARBA00022692"/>
    </source>
</evidence>
<organism evidence="9 10">
    <name type="scientific">Corynebacterium xerosis</name>
    <dbReference type="NCBI Taxonomy" id="1725"/>
    <lineage>
        <taxon>Bacteria</taxon>
        <taxon>Bacillati</taxon>
        <taxon>Actinomycetota</taxon>
        <taxon>Actinomycetes</taxon>
        <taxon>Mycobacteriales</taxon>
        <taxon>Corynebacteriaceae</taxon>
        <taxon>Corynebacterium</taxon>
    </lineage>
</organism>
<dbReference type="PROSITE" id="PS50928">
    <property type="entry name" value="ABC_TM1"/>
    <property type="match status" value="1"/>
</dbReference>
<dbReference type="InterPro" id="IPR051204">
    <property type="entry name" value="ABC_transp_perm/SBD"/>
</dbReference>
<dbReference type="GO" id="GO:0005886">
    <property type="term" value="C:plasma membrane"/>
    <property type="evidence" value="ECO:0007669"/>
    <property type="project" value="UniProtKB-SubCell"/>
</dbReference>
<evidence type="ECO:0000259" key="8">
    <source>
        <dbReference type="PROSITE" id="PS50928"/>
    </source>
</evidence>
<dbReference type="Gene3D" id="1.10.3720.10">
    <property type="entry name" value="MetI-like"/>
    <property type="match status" value="1"/>
</dbReference>
<dbReference type="AlphaFoldDB" id="A0A6B8TMU8"/>
<dbReference type="PANTHER" id="PTHR30177">
    <property type="entry name" value="GLYCINE BETAINE/L-PROLINE TRANSPORT SYSTEM PERMEASE PROTEIN PROW"/>
    <property type="match status" value="1"/>
</dbReference>
<evidence type="ECO:0000256" key="4">
    <source>
        <dbReference type="ARBA" id="ARBA00022989"/>
    </source>
</evidence>